<dbReference type="HOGENOM" id="CLU_1966182_0_0_10"/>
<reference evidence="2 3" key="1">
    <citation type="submission" date="2013-08" db="EMBL/GenBank/DDBJ databases">
        <authorList>
            <person name="Weinstock G."/>
            <person name="Sodergren E."/>
            <person name="Wylie T."/>
            <person name="Fulton L."/>
            <person name="Fulton R."/>
            <person name="Fronick C."/>
            <person name="O'Laughlin M."/>
            <person name="Godfrey J."/>
            <person name="Miner T."/>
            <person name="Herter B."/>
            <person name="Appelbaum E."/>
            <person name="Cordes M."/>
            <person name="Lek S."/>
            <person name="Wollam A."/>
            <person name="Pepin K.H."/>
            <person name="Palsikar V.B."/>
            <person name="Mitreva M."/>
            <person name="Wilson R.K."/>
        </authorList>
    </citation>
    <scope>NUCLEOTIDE SEQUENCE [LARGE SCALE GENOMIC DNA]</scope>
    <source>
        <strain evidence="2 3">F0041</strain>
    </source>
</reference>
<name>U2E8F4_9BACE</name>
<evidence type="ECO:0000313" key="3">
    <source>
        <dbReference type="Proteomes" id="UP000016496"/>
    </source>
</evidence>
<dbReference type="AlphaFoldDB" id="U2E8F4"/>
<feature type="domain" description="Transposase IS204/IS1001/IS1096/IS1165 DDE" evidence="1">
    <location>
        <begin position="13"/>
        <end position="116"/>
    </location>
</feature>
<protein>
    <recommendedName>
        <fullName evidence="1">Transposase IS204/IS1001/IS1096/IS1165 DDE domain-containing protein</fullName>
    </recommendedName>
</protein>
<dbReference type="RefSeq" id="WP_021646228.1">
    <property type="nucleotide sequence ID" value="NZ_KE993140.1"/>
</dbReference>
<dbReference type="Proteomes" id="UP000016496">
    <property type="component" value="Unassembled WGS sequence"/>
</dbReference>
<comment type="caution">
    <text evidence="2">The sequence shown here is derived from an EMBL/GenBank/DDBJ whole genome shotgun (WGS) entry which is preliminary data.</text>
</comment>
<dbReference type="Pfam" id="PF01610">
    <property type="entry name" value="DDE_Tnp_ISL3"/>
    <property type="match status" value="1"/>
</dbReference>
<gene>
    <name evidence="2" type="ORF">HMPREF1981_00308</name>
</gene>
<evidence type="ECO:0000259" key="1">
    <source>
        <dbReference type="Pfam" id="PF01610"/>
    </source>
</evidence>
<accession>U2E8F4</accession>
<dbReference type="EMBL" id="AWSV01000023">
    <property type="protein sequence ID" value="ERI88791.1"/>
    <property type="molecule type" value="Genomic_DNA"/>
</dbReference>
<proteinExistence type="predicted"/>
<evidence type="ECO:0000313" key="2">
    <source>
        <dbReference type="EMBL" id="ERI88791.1"/>
    </source>
</evidence>
<dbReference type="InterPro" id="IPR002560">
    <property type="entry name" value="Transposase_DDE"/>
</dbReference>
<sequence>MKRKYTRSIFENDDTRRELLAGNRYLLFKSAEKSTESQKLRARILFREYPDIKRAYSLSHSLQIMFNKYSTKAGAETNLAKWYQAVEESGFDSFNTIAVTLYDRNDETLNFYTNRASMHLQSLLMSK</sequence>
<organism evidence="2 3">
    <name type="scientific">Bacteroides pyogenes F0041</name>
    <dbReference type="NCBI Taxonomy" id="1321819"/>
    <lineage>
        <taxon>Bacteria</taxon>
        <taxon>Pseudomonadati</taxon>
        <taxon>Bacteroidota</taxon>
        <taxon>Bacteroidia</taxon>
        <taxon>Bacteroidales</taxon>
        <taxon>Bacteroidaceae</taxon>
        <taxon>Bacteroides</taxon>
    </lineage>
</organism>